<evidence type="ECO:0000313" key="2">
    <source>
        <dbReference type="EMBL" id="MET3655612.1"/>
    </source>
</evidence>
<protein>
    <recommendedName>
        <fullName evidence="4">Yip1 domain-containing protein</fullName>
    </recommendedName>
</protein>
<comment type="caution">
    <text evidence="2">The sequence shown here is derived from an EMBL/GenBank/DDBJ whole genome shotgun (WGS) entry which is preliminary data.</text>
</comment>
<feature type="transmembrane region" description="Helical" evidence="1">
    <location>
        <begin position="81"/>
        <end position="102"/>
    </location>
</feature>
<reference evidence="2 3" key="1">
    <citation type="submission" date="2024-06" db="EMBL/GenBank/DDBJ databases">
        <title>Sorghum-associated microbial communities from plants grown in Nebraska, USA.</title>
        <authorList>
            <person name="Schachtman D."/>
        </authorList>
    </citation>
    <scope>NUCLEOTIDE SEQUENCE [LARGE SCALE GENOMIC DNA]</scope>
    <source>
        <strain evidence="2 3">1288</strain>
    </source>
</reference>
<feature type="transmembrane region" description="Helical" evidence="1">
    <location>
        <begin position="186"/>
        <end position="208"/>
    </location>
</feature>
<organism evidence="2 3">
    <name type="scientific">Sporosarcina psychrophila</name>
    <name type="common">Bacillus psychrophilus</name>
    <dbReference type="NCBI Taxonomy" id="1476"/>
    <lineage>
        <taxon>Bacteria</taxon>
        <taxon>Bacillati</taxon>
        <taxon>Bacillota</taxon>
        <taxon>Bacilli</taxon>
        <taxon>Bacillales</taxon>
        <taxon>Caryophanaceae</taxon>
        <taxon>Sporosarcina</taxon>
    </lineage>
</organism>
<name>A0ABV2K3G8_SPOPS</name>
<proteinExistence type="predicted"/>
<feature type="transmembrane region" description="Helical" evidence="1">
    <location>
        <begin position="157"/>
        <end position="180"/>
    </location>
</feature>
<keyword evidence="1" id="KW-0812">Transmembrane</keyword>
<dbReference type="Proteomes" id="UP001549104">
    <property type="component" value="Unassembled WGS sequence"/>
</dbReference>
<feature type="transmembrane region" description="Helical" evidence="1">
    <location>
        <begin position="220"/>
        <end position="241"/>
    </location>
</feature>
<gene>
    <name evidence="2" type="ORF">ABIC55_000696</name>
</gene>
<evidence type="ECO:0000256" key="1">
    <source>
        <dbReference type="SAM" id="Phobius"/>
    </source>
</evidence>
<sequence length="259" mass="29094">MHCINCGHEQSEGKFCAVCGVVLGDILIEGEQTRNRSSARYNQQSNEYIEKVKNASKMYWNYFLNYLRQPSLALKQGEKEFLNGIINIVTMAFIIGLFLFTSMKRVASSFLEASHELSFTSVIGSSLLFVFISTAIIIASLFLTIKFLGSEHSFKSIAGIYGTHLIPSTFLVLISFILLLLKAYTYSNFLLSFALLFAFFIIPLYILIKLLTKAEEGIDPLYCVLAYIVIFGIAFSIYLFLLEGSLIVDVLNGWMVGKL</sequence>
<dbReference type="EMBL" id="JBEPME010000001">
    <property type="protein sequence ID" value="MET3655612.1"/>
    <property type="molecule type" value="Genomic_DNA"/>
</dbReference>
<keyword evidence="1" id="KW-0472">Membrane</keyword>
<evidence type="ECO:0008006" key="4">
    <source>
        <dbReference type="Google" id="ProtNLM"/>
    </source>
</evidence>
<accession>A0ABV2K3G8</accession>
<feature type="transmembrane region" description="Helical" evidence="1">
    <location>
        <begin position="122"/>
        <end position="145"/>
    </location>
</feature>
<keyword evidence="1" id="KW-1133">Transmembrane helix</keyword>
<dbReference type="RefSeq" id="WP_187045718.1">
    <property type="nucleotide sequence ID" value="NZ_JBEPME010000001.1"/>
</dbReference>
<keyword evidence="3" id="KW-1185">Reference proteome</keyword>
<evidence type="ECO:0000313" key="3">
    <source>
        <dbReference type="Proteomes" id="UP001549104"/>
    </source>
</evidence>